<evidence type="ECO:0000256" key="1">
    <source>
        <dbReference type="ARBA" id="ARBA00004370"/>
    </source>
</evidence>
<evidence type="ECO:0000256" key="2">
    <source>
        <dbReference type="ARBA" id="ARBA00022729"/>
    </source>
</evidence>
<evidence type="ECO:0000313" key="7">
    <source>
        <dbReference type="EMBL" id="KPC54005.1"/>
    </source>
</evidence>
<dbReference type="PATRIC" id="fig|857265.3.peg.1050"/>
<feature type="domain" description="Type II/III secretion system secretin-like" evidence="6">
    <location>
        <begin position="345"/>
        <end position="525"/>
    </location>
</feature>
<name>A0A0N0GPT5_9NEIS</name>
<dbReference type="PANTHER" id="PTHR30332:SF24">
    <property type="entry name" value="SECRETIN GSPD-RELATED"/>
    <property type="match status" value="1"/>
</dbReference>
<dbReference type="Pfam" id="PF00263">
    <property type="entry name" value="Secretin"/>
    <property type="match status" value="1"/>
</dbReference>
<evidence type="ECO:0000313" key="8">
    <source>
        <dbReference type="Proteomes" id="UP000037939"/>
    </source>
</evidence>
<keyword evidence="8" id="KW-1185">Reference proteome</keyword>
<evidence type="ECO:0000256" key="3">
    <source>
        <dbReference type="ARBA" id="ARBA00023136"/>
    </source>
</evidence>
<comment type="caution">
    <text evidence="7">The sequence shown here is derived from an EMBL/GenBank/DDBJ whole genome shotgun (WGS) entry which is preliminary data.</text>
</comment>
<dbReference type="EMBL" id="LAQT01000003">
    <property type="protein sequence ID" value="KPC54005.1"/>
    <property type="molecule type" value="Genomic_DNA"/>
</dbReference>
<evidence type="ECO:0000256" key="4">
    <source>
        <dbReference type="RuleBase" id="RU004003"/>
    </source>
</evidence>
<proteinExistence type="inferred from homology"/>
<comment type="similarity">
    <text evidence="4">Belongs to the bacterial secretin family.</text>
</comment>
<dbReference type="AlphaFoldDB" id="A0A0N0GPT5"/>
<evidence type="ECO:0000259" key="6">
    <source>
        <dbReference type="Pfam" id="PF00263"/>
    </source>
</evidence>
<protein>
    <submittedName>
        <fullName evidence="7">Type II secretion system protein D</fullName>
    </submittedName>
</protein>
<dbReference type="PRINTS" id="PR00811">
    <property type="entry name" value="BCTERIALGSPD"/>
</dbReference>
<dbReference type="InterPro" id="IPR004846">
    <property type="entry name" value="T2SS/T3SS_dom"/>
</dbReference>
<sequence>MPLLATCSAQPVAARAPLPKYQAASAPSSRNTVVAPQPIAPTAPRVTAGASTSAATEYLPRRFSVVAHQQPLAALLFTLARDARINLDLHPGLSGVVTLNALDQTLSQLLDRIARQAPIRWQMQGDTLRVEPDTPYLATYPVDYPNLARKVRATVTLANSVTTGDPGSARPINTSTTLLDSNADHAFWAGLESNLRRLLGMPATAPAATVAVPIAAPIAAAASFAQAIAPPAAVAAEPEAQRQLIVNAETGLIAVMGHRADHRKVETWLAALQASAQRQVLIEATLVEVLLNDRYQAGVDWRWLSGGAGGWQLAQSLTGAALLDAPVALVSGGAAAGSNFALRWLEQFGQIRVLSSPKIMALNNQTAVMKVVDEQVYFTLELAEDRNKDGEISRRQYTSKLHTVPIGLVLQVLPQIAADGVIALNVRPTITNIRSWVDDPAVSLLAREGSKPVSSQVPVLQVREMDATLRVQSGQLAVLGGLIQETRHLQRHGVPGLSRLPGIGDLFSYRDDQVRRVELVVFLRPLTLTPDAAFAHAAHVSAPDDAFFAAVPADHHPAYQAGRLPPPRVQP</sequence>
<dbReference type="Proteomes" id="UP000037939">
    <property type="component" value="Unassembled WGS sequence"/>
</dbReference>
<keyword evidence="3" id="KW-0472">Membrane</keyword>
<organism evidence="7 8">
    <name type="scientific">Amantichitinum ursilacus</name>
    <dbReference type="NCBI Taxonomy" id="857265"/>
    <lineage>
        <taxon>Bacteria</taxon>
        <taxon>Pseudomonadati</taxon>
        <taxon>Pseudomonadota</taxon>
        <taxon>Betaproteobacteria</taxon>
        <taxon>Neisseriales</taxon>
        <taxon>Chitinibacteraceae</taxon>
        <taxon>Amantichitinum</taxon>
    </lineage>
</organism>
<feature type="compositionally biased region" description="Polar residues" evidence="5">
    <location>
        <begin position="25"/>
        <end position="34"/>
    </location>
</feature>
<dbReference type="GO" id="GO:0015627">
    <property type="term" value="C:type II protein secretion system complex"/>
    <property type="evidence" value="ECO:0007669"/>
    <property type="project" value="TreeGrafter"/>
</dbReference>
<feature type="region of interest" description="Disordered" evidence="5">
    <location>
        <begin position="25"/>
        <end position="48"/>
    </location>
</feature>
<reference evidence="7 8" key="1">
    <citation type="submission" date="2015-07" db="EMBL/GenBank/DDBJ databases">
        <title>Draft genome sequence of the Amantichitinum ursilacus IGB-41, a new chitin-degrading bacterium.</title>
        <authorList>
            <person name="Kirstahler P."/>
            <person name="Guenther M."/>
            <person name="Grumaz C."/>
            <person name="Rupp S."/>
            <person name="Zibek S."/>
            <person name="Sohn K."/>
        </authorList>
    </citation>
    <scope>NUCLEOTIDE SEQUENCE [LARGE SCALE GENOMIC DNA]</scope>
    <source>
        <strain evidence="7 8">IGB-41</strain>
    </source>
</reference>
<dbReference type="GO" id="GO:0016020">
    <property type="term" value="C:membrane"/>
    <property type="evidence" value="ECO:0007669"/>
    <property type="project" value="UniProtKB-SubCell"/>
</dbReference>
<accession>A0A0N0GPT5</accession>
<dbReference type="STRING" id="857265.WG78_05130"/>
<dbReference type="GO" id="GO:0009306">
    <property type="term" value="P:protein secretion"/>
    <property type="evidence" value="ECO:0007669"/>
    <property type="project" value="InterPro"/>
</dbReference>
<evidence type="ECO:0000256" key="5">
    <source>
        <dbReference type="SAM" id="MobiDB-lite"/>
    </source>
</evidence>
<comment type="subcellular location">
    <subcellularLocation>
        <location evidence="1">Membrane</location>
    </subcellularLocation>
</comment>
<keyword evidence="2" id="KW-0732">Signal</keyword>
<dbReference type="InterPro" id="IPR050810">
    <property type="entry name" value="Bact_Secretion_Sys_Channel"/>
</dbReference>
<dbReference type="InterPro" id="IPR001775">
    <property type="entry name" value="GspD/PilQ"/>
</dbReference>
<dbReference type="Gene3D" id="3.55.50.30">
    <property type="match status" value="1"/>
</dbReference>
<dbReference type="PANTHER" id="PTHR30332">
    <property type="entry name" value="PROBABLE GENERAL SECRETION PATHWAY PROTEIN D"/>
    <property type="match status" value="1"/>
</dbReference>
<gene>
    <name evidence="7" type="primary">xpsD</name>
    <name evidence="7" type="ORF">WG78_05130</name>
</gene>